<dbReference type="OrthoDB" id="407658at2759"/>
<dbReference type="PANTHER" id="PTHR31306:SF8">
    <property type="entry name" value="GLYCOSYLTRANSFERASE FAMILY 34 PROTEIN"/>
    <property type="match status" value="1"/>
</dbReference>
<reference evidence="4 5" key="1">
    <citation type="submission" date="2016-08" db="EMBL/GenBank/DDBJ databases">
        <title>A Parts List for Fungal Cellulosomes Revealed by Comparative Genomics.</title>
        <authorList>
            <consortium name="DOE Joint Genome Institute"/>
            <person name="Haitjema C.H."/>
            <person name="Gilmore S.P."/>
            <person name="Henske J.K."/>
            <person name="Solomon K.V."/>
            <person name="De Groot R."/>
            <person name="Kuo A."/>
            <person name="Mondo S.J."/>
            <person name="Salamov A.A."/>
            <person name="Labutti K."/>
            <person name="Zhao Z."/>
            <person name="Chiniquy J."/>
            <person name="Barry K."/>
            <person name="Brewer H.M."/>
            <person name="Purvine S.O."/>
            <person name="Wright A.T."/>
            <person name="Boxma B."/>
            <person name="Van Alen T."/>
            <person name="Hackstein J.H."/>
            <person name="Baker S.E."/>
            <person name="Grigoriev I.V."/>
            <person name="O'Malley M.A."/>
        </authorList>
    </citation>
    <scope>NUCLEOTIDE SEQUENCE [LARGE SCALE GENOMIC DNA]</scope>
    <source>
        <strain evidence="4 5">G1</strain>
    </source>
</reference>
<keyword evidence="2" id="KW-0328">Glycosyltransferase</keyword>
<dbReference type="GO" id="GO:0006487">
    <property type="term" value="P:protein N-linked glycosylation"/>
    <property type="evidence" value="ECO:0007669"/>
    <property type="project" value="TreeGrafter"/>
</dbReference>
<evidence type="ECO:0000313" key="5">
    <source>
        <dbReference type="Proteomes" id="UP000193920"/>
    </source>
</evidence>
<dbReference type="PANTHER" id="PTHR31306">
    <property type="entry name" value="ALPHA-1,6-MANNOSYLTRANSFERASE MNN11-RELATED"/>
    <property type="match status" value="1"/>
</dbReference>
<evidence type="ECO:0000313" key="4">
    <source>
        <dbReference type="EMBL" id="ORY63602.1"/>
    </source>
</evidence>
<comment type="caution">
    <text evidence="4">The sequence shown here is derived from an EMBL/GenBank/DDBJ whole genome shotgun (WGS) entry which is preliminary data.</text>
</comment>
<proteinExistence type="inferred from homology"/>
<dbReference type="SUPFAM" id="SSF53448">
    <property type="entry name" value="Nucleotide-diphospho-sugar transferases"/>
    <property type="match status" value="1"/>
</dbReference>
<organism evidence="4 5">
    <name type="scientific">Neocallimastix californiae</name>
    <dbReference type="NCBI Taxonomy" id="1754190"/>
    <lineage>
        <taxon>Eukaryota</taxon>
        <taxon>Fungi</taxon>
        <taxon>Fungi incertae sedis</taxon>
        <taxon>Chytridiomycota</taxon>
        <taxon>Chytridiomycota incertae sedis</taxon>
        <taxon>Neocallimastigomycetes</taxon>
        <taxon>Neocallimastigales</taxon>
        <taxon>Neocallimastigaceae</taxon>
        <taxon>Neocallimastix</taxon>
    </lineage>
</organism>
<dbReference type="InterPro" id="IPR029044">
    <property type="entry name" value="Nucleotide-diphossugar_trans"/>
</dbReference>
<dbReference type="InterPro" id="IPR008630">
    <property type="entry name" value="Glyco_trans_34"/>
</dbReference>
<dbReference type="EMBL" id="MCOG01000056">
    <property type="protein sequence ID" value="ORY63602.1"/>
    <property type="molecule type" value="Genomic_DNA"/>
</dbReference>
<dbReference type="Pfam" id="PF05637">
    <property type="entry name" value="Glyco_transf_34"/>
    <property type="match status" value="1"/>
</dbReference>
<evidence type="ECO:0000256" key="1">
    <source>
        <dbReference type="ARBA" id="ARBA00005664"/>
    </source>
</evidence>
<dbReference type="GO" id="GO:0000139">
    <property type="term" value="C:Golgi membrane"/>
    <property type="evidence" value="ECO:0007669"/>
    <property type="project" value="TreeGrafter"/>
</dbReference>
<comment type="similarity">
    <text evidence="1">Belongs to the glycosyltransferase 34 family.</text>
</comment>
<dbReference type="STRING" id="1754190.A0A1Y2DWD1"/>
<evidence type="ECO:0008006" key="6">
    <source>
        <dbReference type="Google" id="ProtNLM"/>
    </source>
</evidence>
<dbReference type="AlphaFoldDB" id="A0A1Y2DWD1"/>
<gene>
    <name evidence="4" type="ORF">LY90DRAFT_668265</name>
</gene>
<dbReference type="Gene3D" id="3.90.550.10">
    <property type="entry name" value="Spore Coat Polysaccharide Biosynthesis Protein SpsA, Chain A"/>
    <property type="match status" value="1"/>
</dbReference>
<sequence length="189" mass="22575">MIEGLKSKKYDWIFWVDSDVIILNPNIKLEVFLPNDNMSNVHIISAIDYLGNKNYCCGLNAGIFFIRVHEWSLNLLIRAISYPYFNKEKEIRHSDQTSLNNILIESNETEHYVIVPQQWFNNRHIKKGEFLFHIMGYGYKNKSETFKKFLNETKNDEGWYSKTNEEIRKEVLKYYELPKEQQLSIKIQP</sequence>
<name>A0A1Y2DWD1_9FUNG</name>
<evidence type="ECO:0000256" key="2">
    <source>
        <dbReference type="ARBA" id="ARBA00022676"/>
    </source>
</evidence>
<protein>
    <recommendedName>
        <fullName evidence="6">Galactosyl transferase</fullName>
    </recommendedName>
</protein>
<keyword evidence="3" id="KW-0808">Transferase</keyword>
<evidence type="ECO:0000256" key="3">
    <source>
        <dbReference type="ARBA" id="ARBA00022679"/>
    </source>
</evidence>
<dbReference type="GO" id="GO:0016757">
    <property type="term" value="F:glycosyltransferase activity"/>
    <property type="evidence" value="ECO:0007669"/>
    <property type="project" value="UniProtKB-KW"/>
</dbReference>
<keyword evidence="5" id="KW-1185">Reference proteome</keyword>
<dbReference type="Proteomes" id="UP000193920">
    <property type="component" value="Unassembled WGS sequence"/>
</dbReference>
<accession>A0A1Y2DWD1</accession>